<accession>A0A173LGD6</accession>
<dbReference type="PROSITE" id="PS00893">
    <property type="entry name" value="NUDIX_BOX"/>
    <property type="match status" value="1"/>
</dbReference>
<gene>
    <name evidence="4" type="ORF">BJL86_0490</name>
</gene>
<evidence type="ECO:0000313" key="5">
    <source>
        <dbReference type="Proteomes" id="UP000186104"/>
    </source>
</evidence>
<dbReference type="InterPro" id="IPR020084">
    <property type="entry name" value="NUDIX_hydrolase_CS"/>
</dbReference>
<dbReference type="Pfam" id="PF00293">
    <property type="entry name" value="NUDIX"/>
    <property type="match status" value="1"/>
</dbReference>
<dbReference type="GO" id="GO:0016787">
    <property type="term" value="F:hydrolase activity"/>
    <property type="evidence" value="ECO:0007669"/>
    <property type="project" value="UniProtKB-KW"/>
</dbReference>
<sequence>MSTPTNLSGTGKTISVSAVILRDRAGRWLTVRKRGTSCFMHPGGKPEPGESAAEAALREVGEEIGLRLDPEVLEPLGHVRTAAANEPGFTLLADVFLAPCAVDPQPAAEIEELRWIDPRHLSAEGQRNPELAPLLYDCVRMWPHTAS</sequence>
<dbReference type="STRING" id="499555.BJL86_0490"/>
<evidence type="ECO:0000256" key="2">
    <source>
        <dbReference type="ARBA" id="ARBA00022801"/>
    </source>
</evidence>
<dbReference type="PROSITE" id="PS51462">
    <property type="entry name" value="NUDIX"/>
    <property type="match status" value="1"/>
</dbReference>
<dbReference type="RefSeq" id="WP_067476755.1">
    <property type="nucleotide sequence ID" value="NZ_CP015961.1"/>
</dbReference>
<dbReference type="InterPro" id="IPR000086">
    <property type="entry name" value="NUDIX_hydrolase_dom"/>
</dbReference>
<dbReference type="Proteomes" id="UP000186104">
    <property type="component" value="Chromosome"/>
</dbReference>
<feature type="domain" description="Nudix hydrolase" evidence="3">
    <location>
        <begin position="11"/>
        <end position="139"/>
    </location>
</feature>
<name>A0A173LGD6_9ACTN</name>
<reference evidence="4 5" key="1">
    <citation type="submission" date="2016-06" db="EMBL/GenBank/DDBJ databases">
        <title>Complete genome sequence of a saline-alkali tolerant type strain Dietzia timorensis ID05-A0528T.</title>
        <authorList>
            <person name="Wu X."/>
        </authorList>
    </citation>
    <scope>NUCLEOTIDE SEQUENCE [LARGE SCALE GENOMIC DNA]</scope>
    <source>
        <strain evidence="4 5">ID05-A0528</strain>
    </source>
</reference>
<protein>
    <recommendedName>
        <fullName evidence="3">Nudix hydrolase domain-containing protein</fullName>
    </recommendedName>
</protein>
<proteinExistence type="predicted"/>
<evidence type="ECO:0000259" key="3">
    <source>
        <dbReference type="PROSITE" id="PS51462"/>
    </source>
</evidence>
<dbReference type="AlphaFoldDB" id="A0A173LGD6"/>
<dbReference type="KEGG" id="dtm:BJL86_0490"/>
<dbReference type="PANTHER" id="PTHR43046:SF2">
    <property type="entry name" value="8-OXO-DGTP DIPHOSPHATASE-RELATED"/>
    <property type="match status" value="1"/>
</dbReference>
<keyword evidence="5" id="KW-1185">Reference proteome</keyword>
<dbReference type="Gene3D" id="3.90.79.10">
    <property type="entry name" value="Nucleoside Triphosphate Pyrophosphohydrolase"/>
    <property type="match status" value="1"/>
</dbReference>
<dbReference type="OrthoDB" id="67499at2"/>
<organism evidence="4 5">
    <name type="scientific">Dietzia timorensis</name>
    <dbReference type="NCBI Taxonomy" id="499555"/>
    <lineage>
        <taxon>Bacteria</taxon>
        <taxon>Bacillati</taxon>
        <taxon>Actinomycetota</taxon>
        <taxon>Actinomycetes</taxon>
        <taxon>Mycobacteriales</taxon>
        <taxon>Dietziaceae</taxon>
        <taxon>Dietzia</taxon>
    </lineage>
</organism>
<evidence type="ECO:0000313" key="4">
    <source>
        <dbReference type="EMBL" id="ANI91295.1"/>
    </source>
</evidence>
<comment type="cofactor">
    <cofactor evidence="1">
        <name>Mg(2+)</name>
        <dbReference type="ChEBI" id="CHEBI:18420"/>
    </cofactor>
</comment>
<dbReference type="CDD" id="cd04690">
    <property type="entry name" value="NUDIX_Hydrolase"/>
    <property type="match status" value="1"/>
</dbReference>
<evidence type="ECO:0000256" key="1">
    <source>
        <dbReference type="ARBA" id="ARBA00001946"/>
    </source>
</evidence>
<dbReference type="InterPro" id="IPR015797">
    <property type="entry name" value="NUDIX_hydrolase-like_dom_sf"/>
</dbReference>
<dbReference type="EMBL" id="CP015961">
    <property type="protein sequence ID" value="ANI91295.1"/>
    <property type="molecule type" value="Genomic_DNA"/>
</dbReference>
<keyword evidence="2" id="KW-0378">Hydrolase</keyword>
<dbReference type="SUPFAM" id="SSF55811">
    <property type="entry name" value="Nudix"/>
    <property type="match status" value="1"/>
</dbReference>
<dbReference type="PANTHER" id="PTHR43046">
    <property type="entry name" value="GDP-MANNOSE MANNOSYL HYDROLASE"/>
    <property type="match status" value="1"/>
</dbReference>